<reference evidence="1 2" key="1">
    <citation type="journal article" date="2020" name="ISME J.">
        <title>Uncovering the hidden diversity of litter-decomposition mechanisms in mushroom-forming fungi.</title>
        <authorList>
            <person name="Floudas D."/>
            <person name="Bentzer J."/>
            <person name="Ahren D."/>
            <person name="Johansson T."/>
            <person name="Persson P."/>
            <person name="Tunlid A."/>
        </authorList>
    </citation>
    <scope>NUCLEOTIDE SEQUENCE [LARGE SCALE GENOMIC DNA]</scope>
    <source>
        <strain evidence="1 2">CBS 661.87</strain>
    </source>
</reference>
<gene>
    <name evidence="1" type="ORF">D9615_004772</name>
</gene>
<protein>
    <submittedName>
        <fullName evidence="1">Uncharacterized protein</fullName>
    </submittedName>
</protein>
<accession>A0A8H5M6R3</accession>
<name>A0A8H5M6R3_9AGAR</name>
<sequence length="91" mass="10092">EMAGALDRYGARPAQVGIQFVQIGDDKGATAFLQKLDDDLAKLGVRAYIRRKGGLCLNARDKGKSFNLDISFEASRKRDLRNRPWIPALVS</sequence>
<comment type="caution">
    <text evidence="1">The sequence shown here is derived from an EMBL/GenBank/DDBJ whole genome shotgun (WGS) entry which is preliminary data.</text>
</comment>
<evidence type="ECO:0000313" key="2">
    <source>
        <dbReference type="Proteomes" id="UP000565441"/>
    </source>
</evidence>
<dbReference type="Proteomes" id="UP000565441">
    <property type="component" value="Unassembled WGS sequence"/>
</dbReference>
<keyword evidence="2" id="KW-1185">Reference proteome</keyword>
<feature type="non-terminal residue" evidence="1">
    <location>
        <position position="1"/>
    </location>
</feature>
<dbReference type="OrthoDB" id="2142040at2759"/>
<dbReference type="AlphaFoldDB" id="A0A8H5M6R3"/>
<dbReference type="EMBL" id="JAACJP010000007">
    <property type="protein sequence ID" value="KAF5383300.1"/>
    <property type="molecule type" value="Genomic_DNA"/>
</dbReference>
<proteinExistence type="predicted"/>
<evidence type="ECO:0000313" key="1">
    <source>
        <dbReference type="EMBL" id="KAF5383300.1"/>
    </source>
</evidence>
<organism evidence="1 2">
    <name type="scientific">Tricholomella constricta</name>
    <dbReference type="NCBI Taxonomy" id="117010"/>
    <lineage>
        <taxon>Eukaryota</taxon>
        <taxon>Fungi</taxon>
        <taxon>Dikarya</taxon>
        <taxon>Basidiomycota</taxon>
        <taxon>Agaricomycotina</taxon>
        <taxon>Agaricomycetes</taxon>
        <taxon>Agaricomycetidae</taxon>
        <taxon>Agaricales</taxon>
        <taxon>Tricholomatineae</taxon>
        <taxon>Lyophyllaceae</taxon>
        <taxon>Tricholomella</taxon>
    </lineage>
</organism>